<organism evidence="1 2">
    <name type="scientific">Canavalia gladiata</name>
    <name type="common">Sword bean</name>
    <name type="synonym">Dolichos gladiatus</name>
    <dbReference type="NCBI Taxonomy" id="3824"/>
    <lineage>
        <taxon>Eukaryota</taxon>
        <taxon>Viridiplantae</taxon>
        <taxon>Streptophyta</taxon>
        <taxon>Embryophyta</taxon>
        <taxon>Tracheophyta</taxon>
        <taxon>Spermatophyta</taxon>
        <taxon>Magnoliopsida</taxon>
        <taxon>eudicotyledons</taxon>
        <taxon>Gunneridae</taxon>
        <taxon>Pentapetalae</taxon>
        <taxon>rosids</taxon>
        <taxon>fabids</taxon>
        <taxon>Fabales</taxon>
        <taxon>Fabaceae</taxon>
        <taxon>Papilionoideae</taxon>
        <taxon>50 kb inversion clade</taxon>
        <taxon>NPAAA clade</taxon>
        <taxon>indigoferoid/millettioid clade</taxon>
        <taxon>Phaseoleae</taxon>
        <taxon>Canavalia</taxon>
    </lineage>
</organism>
<sequence length="89" mass="9624">MDEHGPDARRPRPFPLACAMAISWMSLGEVPCSASEIGDGFLWFLSSACLPLGTHIPPKVNSKGLYMGNTANVDFDVSLRGFRTNRGPS</sequence>
<dbReference type="AlphaFoldDB" id="A0AAN9MZA2"/>
<accession>A0AAN9MZA2</accession>
<evidence type="ECO:0000313" key="1">
    <source>
        <dbReference type="EMBL" id="KAK7361057.1"/>
    </source>
</evidence>
<gene>
    <name evidence="1" type="ORF">VNO77_03086</name>
</gene>
<reference evidence="1 2" key="1">
    <citation type="submission" date="2024-01" db="EMBL/GenBank/DDBJ databases">
        <title>The genomes of 5 underutilized Papilionoideae crops provide insights into root nodulation and disease resistanc.</title>
        <authorList>
            <person name="Jiang F."/>
        </authorList>
    </citation>
    <scope>NUCLEOTIDE SEQUENCE [LARGE SCALE GENOMIC DNA]</scope>
    <source>
        <strain evidence="1">LVBAO_FW01</strain>
        <tissue evidence="1">Leaves</tissue>
    </source>
</reference>
<comment type="caution">
    <text evidence="1">The sequence shown here is derived from an EMBL/GenBank/DDBJ whole genome shotgun (WGS) entry which is preliminary data.</text>
</comment>
<evidence type="ECO:0000313" key="2">
    <source>
        <dbReference type="Proteomes" id="UP001367508"/>
    </source>
</evidence>
<name>A0AAN9MZA2_CANGL</name>
<proteinExistence type="predicted"/>
<dbReference type="EMBL" id="JAYMYQ010000001">
    <property type="protein sequence ID" value="KAK7361057.1"/>
    <property type="molecule type" value="Genomic_DNA"/>
</dbReference>
<dbReference type="Proteomes" id="UP001367508">
    <property type="component" value="Unassembled WGS sequence"/>
</dbReference>
<protein>
    <submittedName>
        <fullName evidence="1">Uncharacterized protein</fullName>
    </submittedName>
</protein>
<keyword evidence="2" id="KW-1185">Reference proteome</keyword>